<evidence type="ECO:0000313" key="2">
    <source>
        <dbReference type="EMBL" id="SHE94500.1"/>
    </source>
</evidence>
<dbReference type="InterPro" id="IPR003141">
    <property type="entry name" value="Pol/His_phosphatase_N"/>
</dbReference>
<sequence length="262" mass="29567">MKIDMHCHTKEGSLDGKVPIEEYIEKLKSEGFGGMLVTDHNSYHGYRHWKKYIKGKRHTDFLVLKGIEYDTFGAGHMLVIMPETIKLRILELRGLPAHLLISIVHACGGIIGPAHPCGEKYLSITNTKSYYKDPRIIRRFDFIEAFNACESEESNASAAKLAEKYGKPCFGGSDAHKIECVGKAYTEVPDEVKSESDLIACVMKDTPFKVGGSYYNKTTKEKMGKANKVLVYSFWVYNKVAGLSKAHKRNEKLKSEYSEKEL</sequence>
<dbReference type="STRING" id="1122155.SAMN02745158_02026"/>
<dbReference type="Gene3D" id="3.20.20.140">
    <property type="entry name" value="Metal-dependent hydrolases"/>
    <property type="match status" value="1"/>
</dbReference>
<dbReference type="GO" id="GO:0004534">
    <property type="term" value="F:5'-3' RNA exonuclease activity"/>
    <property type="evidence" value="ECO:0007669"/>
    <property type="project" value="TreeGrafter"/>
</dbReference>
<dbReference type="RefSeq" id="WP_072851283.1">
    <property type="nucleotide sequence ID" value="NZ_FQVI01000009.1"/>
</dbReference>
<proteinExistence type="predicted"/>
<dbReference type="Pfam" id="PF02811">
    <property type="entry name" value="PHP"/>
    <property type="match status" value="1"/>
</dbReference>
<dbReference type="OrthoDB" id="9775360at2"/>
<gene>
    <name evidence="2" type="ORF">SAMN02745158_02026</name>
</gene>
<dbReference type="EMBL" id="FQVI01000009">
    <property type="protein sequence ID" value="SHE94500.1"/>
    <property type="molecule type" value="Genomic_DNA"/>
</dbReference>
<evidence type="ECO:0000259" key="1">
    <source>
        <dbReference type="SMART" id="SM00481"/>
    </source>
</evidence>
<dbReference type="Pfam" id="PF13263">
    <property type="entry name" value="PHP_C"/>
    <property type="match status" value="1"/>
</dbReference>
<dbReference type="SMART" id="SM00481">
    <property type="entry name" value="POLIIIAc"/>
    <property type="match status" value="1"/>
</dbReference>
<dbReference type="PANTHER" id="PTHR42924:SF3">
    <property type="entry name" value="POLYMERASE_HISTIDINOL PHOSPHATASE N-TERMINAL DOMAIN-CONTAINING PROTEIN"/>
    <property type="match status" value="1"/>
</dbReference>
<protein>
    <recommendedName>
        <fullName evidence="1">Polymerase/histidinol phosphatase N-terminal domain-containing protein</fullName>
    </recommendedName>
</protein>
<dbReference type="PANTHER" id="PTHR42924">
    <property type="entry name" value="EXONUCLEASE"/>
    <property type="match status" value="1"/>
</dbReference>
<name>A0A1M4XM23_9CLOT</name>
<evidence type="ECO:0000313" key="3">
    <source>
        <dbReference type="Proteomes" id="UP000184245"/>
    </source>
</evidence>
<feature type="domain" description="Polymerase/histidinol phosphatase N-terminal" evidence="1">
    <location>
        <begin position="3"/>
        <end position="73"/>
    </location>
</feature>
<dbReference type="InterPro" id="IPR016195">
    <property type="entry name" value="Pol/histidinol_Pase-like"/>
</dbReference>
<dbReference type="InterPro" id="IPR004013">
    <property type="entry name" value="PHP_dom"/>
</dbReference>
<dbReference type="AlphaFoldDB" id="A0A1M4XM23"/>
<accession>A0A1M4XM23</accession>
<keyword evidence="3" id="KW-1185">Reference proteome</keyword>
<reference evidence="2 3" key="1">
    <citation type="submission" date="2016-11" db="EMBL/GenBank/DDBJ databases">
        <authorList>
            <person name="Jaros S."/>
            <person name="Januszkiewicz K."/>
            <person name="Wedrychowicz H."/>
        </authorList>
    </citation>
    <scope>NUCLEOTIDE SEQUENCE [LARGE SCALE GENOMIC DNA]</scope>
    <source>
        <strain evidence="2 3">DSM 17459</strain>
    </source>
</reference>
<dbReference type="Proteomes" id="UP000184245">
    <property type="component" value="Unassembled WGS sequence"/>
</dbReference>
<dbReference type="NCBIfam" id="NF038032">
    <property type="entry name" value="CehA_McbA_metalo"/>
    <property type="match status" value="1"/>
</dbReference>
<dbReference type="CDD" id="cd07432">
    <property type="entry name" value="PHP_HisPPase"/>
    <property type="match status" value="1"/>
</dbReference>
<dbReference type="GO" id="GO:0035312">
    <property type="term" value="F:5'-3' DNA exonuclease activity"/>
    <property type="evidence" value="ECO:0007669"/>
    <property type="project" value="TreeGrafter"/>
</dbReference>
<dbReference type="SUPFAM" id="SSF89550">
    <property type="entry name" value="PHP domain-like"/>
    <property type="match status" value="1"/>
</dbReference>
<organism evidence="2 3">
    <name type="scientific">Lactonifactor longoviformis DSM 17459</name>
    <dbReference type="NCBI Taxonomy" id="1122155"/>
    <lineage>
        <taxon>Bacteria</taxon>
        <taxon>Bacillati</taxon>
        <taxon>Bacillota</taxon>
        <taxon>Clostridia</taxon>
        <taxon>Eubacteriales</taxon>
        <taxon>Clostridiaceae</taxon>
        <taxon>Lactonifactor</taxon>
    </lineage>
</organism>
<dbReference type="InterPro" id="IPR052018">
    <property type="entry name" value="PHP_domain"/>
</dbReference>